<dbReference type="RefSeq" id="WP_005015413.1">
    <property type="nucleotide sequence ID" value="NZ_JFZZ01000043.1"/>
</dbReference>
<dbReference type="GO" id="GO:0004175">
    <property type="term" value="F:endopeptidase activity"/>
    <property type="evidence" value="ECO:0007669"/>
    <property type="project" value="UniProtKB-ARBA"/>
</dbReference>
<feature type="domain" description="CAAX prenyl protease 2/Lysostaphin resistance protein A-like" evidence="2">
    <location>
        <begin position="84"/>
        <end position="226"/>
    </location>
</feature>
<dbReference type="PATRIC" id="fig|1331206.3.peg.945"/>
<dbReference type="GO" id="GO:0006508">
    <property type="term" value="P:proteolysis"/>
    <property type="evidence" value="ECO:0007669"/>
    <property type="project" value="UniProtKB-KW"/>
</dbReference>
<gene>
    <name evidence="3" type="ORF">L497_2136</name>
</gene>
<evidence type="ECO:0000259" key="2">
    <source>
        <dbReference type="Pfam" id="PF02517"/>
    </source>
</evidence>
<evidence type="ECO:0000313" key="4">
    <source>
        <dbReference type="Proteomes" id="UP000026682"/>
    </source>
</evidence>
<sequence length="244" mass="27455">MPRLTLRQEVGDWWRFIRRPTLAARLGPRHGGAMADWCLNIRASRLLAWASLLWLFNLVVLGPIAVGAATLGGAQHRMDPDNIPWLAAVIWAPLVEELLFRYGLRRPLQALWVIPVVLPALIWGPKFWTGCLVAAVILLAISGTRHMGRFKRGPRRFYQRHFGLVFHLAALTFAAVHLGNFSFGSTAWWLLPLLVLPQWLTGLVLGWMRVRRGIAASMALHAVFNAGPMVMIWLLLKLVPDMAL</sequence>
<keyword evidence="1" id="KW-0472">Membrane</keyword>
<dbReference type="InterPro" id="IPR003675">
    <property type="entry name" value="Rce1/LyrA-like_dom"/>
</dbReference>
<comment type="caution">
    <text evidence="3">The sequence shown here is derived from an EMBL/GenBank/DDBJ whole genome shotgun (WGS) entry which is preliminary data.</text>
</comment>
<name>A0A158M739_9BORD</name>
<keyword evidence="1" id="KW-0812">Transmembrane</keyword>
<accession>A0A158M739</accession>
<dbReference type="Pfam" id="PF02517">
    <property type="entry name" value="Rce1-like"/>
    <property type="match status" value="1"/>
</dbReference>
<reference evidence="3 4" key="1">
    <citation type="submission" date="2014-03" db="EMBL/GenBank/DDBJ databases">
        <title>Genome sequence of Bordetella holmseii.</title>
        <authorList>
            <person name="Harvill E."/>
            <person name="Goodfield L.L."/>
            <person name="Ivanov Y."/>
            <person name="Meyer J.A."/>
            <person name="Newth C."/>
            <person name="Cassiday P."/>
            <person name="Tondella M.L."/>
            <person name="Liao P."/>
            <person name="Zimmerman J."/>
            <person name="Meert K."/>
            <person name="Wessel D."/>
            <person name="Berger J."/>
            <person name="Dean J.M."/>
            <person name="Holubkov R."/>
            <person name="Burr J."/>
            <person name="Liu T."/>
            <person name="Brinkac L.M."/>
            <person name="Sanka R."/>
            <person name="Kim M."/>
            <person name="Losada L."/>
        </authorList>
    </citation>
    <scope>NUCLEOTIDE SEQUENCE [LARGE SCALE GENOMIC DNA]</scope>
    <source>
        <strain evidence="3 4">CDC-H585-BH</strain>
    </source>
</reference>
<feature type="transmembrane region" description="Helical" evidence="1">
    <location>
        <begin position="46"/>
        <end position="71"/>
    </location>
</feature>
<proteinExistence type="predicted"/>
<dbReference type="Proteomes" id="UP000026682">
    <property type="component" value="Unassembled WGS sequence"/>
</dbReference>
<keyword evidence="1" id="KW-1133">Transmembrane helix</keyword>
<organism evidence="3 4">
    <name type="scientific">Bordetella holmesii CDC-H585-BH</name>
    <dbReference type="NCBI Taxonomy" id="1331206"/>
    <lineage>
        <taxon>Bacteria</taxon>
        <taxon>Pseudomonadati</taxon>
        <taxon>Pseudomonadota</taxon>
        <taxon>Betaproteobacteria</taxon>
        <taxon>Burkholderiales</taxon>
        <taxon>Alcaligenaceae</taxon>
        <taxon>Bordetella</taxon>
    </lineage>
</organism>
<dbReference type="AlphaFoldDB" id="A0A158M739"/>
<dbReference type="GO" id="GO:0080120">
    <property type="term" value="P:CAAX-box protein maturation"/>
    <property type="evidence" value="ECO:0007669"/>
    <property type="project" value="UniProtKB-ARBA"/>
</dbReference>
<keyword evidence="3" id="KW-0645">Protease</keyword>
<evidence type="ECO:0000256" key="1">
    <source>
        <dbReference type="SAM" id="Phobius"/>
    </source>
</evidence>
<dbReference type="GeneID" id="93119105"/>
<feature type="transmembrane region" description="Helical" evidence="1">
    <location>
        <begin position="110"/>
        <end position="141"/>
    </location>
</feature>
<dbReference type="EMBL" id="JFZZ01000043">
    <property type="protein sequence ID" value="KAK96331.1"/>
    <property type="molecule type" value="Genomic_DNA"/>
</dbReference>
<dbReference type="STRING" id="35814.BBB42_13795"/>
<feature type="transmembrane region" description="Helical" evidence="1">
    <location>
        <begin position="214"/>
        <end position="236"/>
    </location>
</feature>
<evidence type="ECO:0000313" key="3">
    <source>
        <dbReference type="EMBL" id="KAK96331.1"/>
    </source>
</evidence>
<keyword evidence="3" id="KW-0378">Hydrolase</keyword>
<feature type="transmembrane region" description="Helical" evidence="1">
    <location>
        <begin position="162"/>
        <end position="181"/>
    </location>
</feature>
<protein>
    <submittedName>
        <fullName evidence="3">CAAX protease self-immunity</fullName>
    </submittedName>
</protein>
<feature type="transmembrane region" description="Helical" evidence="1">
    <location>
        <begin position="187"/>
        <end position="207"/>
    </location>
</feature>